<dbReference type="InterPro" id="IPR021288">
    <property type="entry name" value="Surface_antigen"/>
</dbReference>
<dbReference type="OrthoDB" id="352304at2759"/>
<dbReference type="RefSeq" id="XP_013355497.1">
    <property type="nucleotide sequence ID" value="XM_013500043.1"/>
</dbReference>
<evidence type="ECO:0000313" key="1">
    <source>
        <dbReference type="EMBL" id="CDJ32933.1"/>
    </source>
</evidence>
<protein>
    <submittedName>
        <fullName evidence="1">SAG family member</fullName>
    </submittedName>
</protein>
<dbReference type="Pfam" id="PF11054">
    <property type="entry name" value="Surface_antigen"/>
    <property type="match status" value="1"/>
</dbReference>
<reference evidence="1" key="1">
    <citation type="submission" date="2013-10" db="EMBL/GenBank/DDBJ databases">
        <title>Genomic analysis of the causative agents of coccidiosis in chickens.</title>
        <authorList>
            <person name="Reid A.J."/>
            <person name="Blake D."/>
            <person name="Billington K."/>
            <person name="Browne H."/>
            <person name="Dunn M."/>
            <person name="Hung S."/>
            <person name="Kawahara F."/>
            <person name="Miranda-Saavedra D."/>
            <person name="Mourier T."/>
            <person name="Nagra H."/>
            <person name="Otto T.D."/>
            <person name="Rawlings N."/>
            <person name="Sanchez A."/>
            <person name="Sanders M."/>
            <person name="Subramaniam C."/>
            <person name="Tay Y."/>
            <person name="Dear P."/>
            <person name="Doerig C."/>
            <person name="Gruber A."/>
            <person name="Parkinson J."/>
            <person name="Shirley M."/>
            <person name="Wan K.L."/>
            <person name="Berriman M."/>
            <person name="Tomley F."/>
            <person name="Pain A."/>
        </authorList>
    </citation>
    <scope>NUCLEOTIDE SEQUENCE [LARGE SCALE GENOMIC DNA]</scope>
    <source>
        <strain evidence="1">Houghton</strain>
    </source>
</reference>
<gene>
    <name evidence="1" type="ORF">EMH_0014220</name>
</gene>
<dbReference type="GeneID" id="25376382"/>
<dbReference type="VEuPathDB" id="ToxoDB:EMH_0014220"/>
<sequence>MNEARSLVGFDKLTTENRFKITEEDWAGYGQDNALELYLAAVCDSIRTYEKDSGPDGLINGNEGTFAYAIQEGKTADCQAAVDLWTAAFPNFNGLLPPVYTLGTAPYDRTQNISFLSLFNPYPNPKVDCAYFTCGATQNAKGSEKEVKTLICVTIPHPLTENELPYTQEQWDKITTAFKPSSAVAATPATLLLAAAVLAAVVF</sequence>
<reference evidence="1" key="2">
    <citation type="submission" date="2013-10" db="EMBL/GenBank/DDBJ databases">
        <authorList>
            <person name="Aslett M."/>
        </authorList>
    </citation>
    <scope>NUCLEOTIDE SEQUENCE [LARGE SCALE GENOMIC DNA]</scope>
    <source>
        <strain evidence="1">Houghton</strain>
    </source>
</reference>
<dbReference type="AlphaFoldDB" id="U6KBT9"/>
<organism evidence="1 2">
    <name type="scientific">Eimeria mitis</name>
    <dbReference type="NCBI Taxonomy" id="44415"/>
    <lineage>
        <taxon>Eukaryota</taxon>
        <taxon>Sar</taxon>
        <taxon>Alveolata</taxon>
        <taxon>Apicomplexa</taxon>
        <taxon>Conoidasida</taxon>
        <taxon>Coccidia</taxon>
        <taxon>Eucoccidiorida</taxon>
        <taxon>Eimeriorina</taxon>
        <taxon>Eimeriidae</taxon>
        <taxon>Eimeria</taxon>
    </lineage>
</organism>
<dbReference type="Proteomes" id="UP000030744">
    <property type="component" value="Unassembled WGS sequence"/>
</dbReference>
<proteinExistence type="predicted"/>
<name>U6KBT9_9EIME</name>
<evidence type="ECO:0000313" key="2">
    <source>
        <dbReference type="Proteomes" id="UP000030744"/>
    </source>
</evidence>
<accession>U6KBT9</accession>
<dbReference type="EMBL" id="HG684687">
    <property type="protein sequence ID" value="CDJ32933.1"/>
    <property type="molecule type" value="Genomic_DNA"/>
</dbReference>
<keyword evidence="2" id="KW-1185">Reference proteome</keyword>